<evidence type="ECO:0000256" key="1">
    <source>
        <dbReference type="PROSITE-ProRule" id="PRU00122"/>
    </source>
</evidence>
<evidence type="ECO:0000256" key="2">
    <source>
        <dbReference type="SAM" id="MobiDB-lite"/>
    </source>
</evidence>
<dbReference type="PROSITE" id="PS50025">
    <property type="entry name" value="LAM_G_DOMAIN"/>
    <property type="match status" value="1"/>
</dbReference>
<name>A0AAE0V3C4_9TELE</name>
<protein>
    <recommendedName>
        <fullName evidence="4">Laminin G domain-containing protein</fullName>
    </recommendedName>
</protein>
<feature type="compositionally biased region" description="Polar residues" evidence="2">
    <location>
        <begin position="518"/>
        <end position="533"/>
    </location>
</feature>
<dbReference type="SUPFAM" id="SSF49899">
    <property type="entry name" value="Concanavalin A-like lectins/glucanases"/>
    <property type="match status" value="2"/>
</dbReference>
<feature type="transmembrane region" description="Helical" evidence="3">
    <location>
        <begin position="554"/>
        <end position="579"/>
    </location>
</feature>
<evidence type="ECO:0000313" key="6">
    <source>
        <dbReference type="Proteomes" id="UP001274896"/>
    </source>
</evidence>
<feature type="domain" description="Laminin G" evidence="4">
    <location>
        <begin position="327"/>
        <end position="515"/>
    </location>
</feature>
<dbReference type="PANTHER" id="PTHR15036:SF46">
    <property type="entry name" value="CONTACTIN-ASSOCIATED PROTEIN-LIKE 5"/>
    <property type="match status" value="1"/>
</dbReference>
<feature type="region of interest" description="Disordered" evidence="2">
    <location>
        <begin position="587"/>
        <end position="606"/>
    </location>
</feature>
<reference evidence="5" key="1">
    <citation type="submission" date="2023-06" db="EMBL/GenBank/DDBJ databases">
        <title>Male Hemibagrus guttatus genome.</title>
        <authorList>
            <person name="Bian C."/>
        </authorList>
    </citation>
    <scope>NUCLEOTIDE SEQUENCE</scope>
    <source>
        <strain evidence="5">Male_cb2023</strain>
        <tissue evidence="5">Muscle</tissue>
    </source>
</reference>
<dbReference type="InterPro" id="IPR050372">
    <property type="entry name" value="Neurexin-related_CASP"/>
</dbReference>
<feature type="compositionally biased region" description="Basic and acidic residues" evidence="2">
    <location>
        <begin position="99"/>
        <end position="112"/>
    </location>
</feature>
<dbReference type="EMBL" id="JAUCMX010000010">
    <property type="protein sequence ID" value="KAK3533181.1"/>
    <property type="molecule type" value="Genomic_DNA"/>
</dbReference>
<keyword evidence="3" id="KW-0812">Transmembrane</keyword>
<keyword evidence="3" id="KW-1133">Transmembrane helix</keyword>
<accession>A0AAE0V3C4</accession>
<dbReference type="SMART" id="SM00282">
    <property type="entry name" value="LamG"/>
    <property type="match status" value="1"/>
</dbReference>
<comment type="caution">
    <text evidence="1">Lacks conserved residue(s) required for the propagation of feature annotation.</text>
</comment>
<feature type="region of interest" description="Disordered" evidence="2">
    <location>
        <begin position="507"/>
        <end position="548"/>
    </location>
</feature>
<keyword evidence="6" id="KW-1185">Reference proteome</keyword>
<dbReference type="Gene3D" id="2.60.120.200">
    <property type="match status" value="2"/>
</dbReference>
<dbReference type="AlphaFoldDB" id="A0AAE0V3C4"/>
<feature type="region of interest" description="Disordered" evidence="2">
    <location>
        <begin position="1"/>
        <end position="116"/>
    </location>
</feature>
<feature type="compositionally biased region" description="Basic and acidic residues" evidence="2">
    <location>
        <begin position="56"/>
        <end position="82"/>
    </location>
</feature>
<proteinExistence type="predicted"/>
<evidence type="ECO:0000259" key="4">
    <source>
        <dbReference type="PROSITE" id="PS50025"/>
    </source>
</evidence>
<dbReference type="InterPro" id="IPR013320">
    <property type="entry name" value="ConA-like_dom_sf"/>
</dbReference>
<keyword evidence="3" id="KW-0472">Membrane</keyword>
<evidence type="ECO:0000256" key="3">
    <source>
        <dbReference type="SAM" id="Phobius"/>
    </source>
</evidence>
<evidence type="ECO:0000313" key="5">
    <source>
        <dbReference type="EMBL" id="KAK3533181.1"/>
    </source>
</evidence>
<feature type="compositionally biased region" description="Basic and acidic residues" evidence="2">
    <location>
        <begin position="37"/>
        <end position="49"/>
    </location>
</feature>
<gene>
    <name evidence="5" type="ORF">QTP70_013012</name>
</gene>
<dbReference type="Proteomes" id="UP001274896">
    <property type="component" value="Unassembled WGS sequence"/>
</dbReference>
<organism evidence="5 6">
    <name type="scientific">Hemibagrus guttatus</name>
    <dbReference type="NCBI Taxonomy" id="175788"/>
    <lineage>
        <taxon>Eukaryota</taxon>
        <taxon>Metazoa</taxon>
        <taxon>Chordata</taxon>
        <taxon>Craniata</taxon>
        <taxon>Vertebrata</taxon>
        <taxon>Euteleostomi</taxon>
        <taxon>Actinopterygii</taxon>
        <taxon>Neopterygii</taxon>
        <taxon>Teleostei</taxon>
        <taxon>Ostariophysi</taxon>
        <taxon>Siluriformes</taxon>
        <taxon>Bagridae</taxon>
        <taxon>Hemibagrus</taxon>
    </lineage>
</organism>
<dbReference type="Pfam" id="PF02210">
    <property type="entry name" value="Laminin_G_2"/>
    <property type="match status" value="2"/>
</dbReference>
<dbReference type="CDD" id="cd00110">
    <property type="entry name" value="LamG"/>
    <property type="match status" value="2"/>
</dbReference>
<dbReference type="PANTHER" id="PTHR15036">
    <property type="entry name" value="PIKACHURIN-LIKE PROTEIN"/>
    <property type="match status" value="1"/>
</dbReference>
<dbReference type="InterPro" id="IPR001791">
    <property type="entry name" value="Laminin_G"/>
</dbReference>
<sequence length="615" mass="67895">MGGGSEAQRRGKWGKARNKGEASGGSKDQGKASGGSEKQKRDKWGEHGARRQGQRVPRDVHNRAEVPRDVHSRAAEPSDVHRRTAGPSDVHHRAAALSDVHRRETSTDERQHRATTLVPLELEPPQGAGGSSLHLCVVQLAELLHFTVRQSATEEHWWSINGVVVQTGYKDKLWTVVGHDHLQPVSVQGSTPRSPYVLIFNYSISPYHIRSLVASAEHCQQEVIYRCRKSRLFDTWAPSAVMFTFDLGDGPVVLVARSPMGLNDRQWHYVRAERNVKEASLQVDLLPLQIIEAATEGQHRLQLNSQLFVAISASFERGTSVTYAVQEPFSVMRNQDPKQLPRNKHSDIVRSRENVAFGFLTKHTPALLLSAQSHDQRYMAITLTQNGSLQIWYKLNQETGPDMFSLKPANLADGRFHWVRINRDGNQLHVQIDNTVMQQFSLSPVSPIAPVRILTLGRIRGSDITDEEVVRAGLRGFVGCLSSVQFNQAAPLKAALQNRGSSAVSVHGRLEESDCGAKSSTNTHITTHTGSGDESSKSDRGKAPLTKGAQSDSALIGGVVAAIVFMTLCVLAVLIRFLYQHREPRPPPAIAVKSKRPSLAVEPSKPSHVGKEYFI</sequence>
<comment type="caution">
    <text evidence="5">The sequence shown here is derived from an EMBL/GenBank/DDBJ whole genome shotgun (WGS) entry which is preliminary data.</text>
</comment>